<keyword evidence="2" id="KW-0645">Protease</keyword>
<protein>
    <recommendedName>
        <fullName evidence="6">Ubiquitin-like protease family profile domain-containing protein</fullName>
    </recommendedName>
</protein>
<keyword evidence="3" id="KW-0378">Hydrolase</keyword>
<comment type="similarity">
    <text evidence="1">Belongs to the peptidase C48 family.</text>
</comment>
<evidence type="ECO:0000256" key="3">
    <source>
        <dbReference type="ARBA" id="ARBA00022801"/>
    </source>
</evidence>
<sequence length="375" mass="43130">MRSPPRYITPNSLSQRTISPKIGQKRVISPRCRSPRGASPRIIGGRTGSPNIRVYSPGTRMGSRAASPIRNLGRYKHIKPIEKIKSLRSIKTSMLPSFIRVNQADIMKYTLSITLSATKTADTTTNDSKIVQERNKTIINECIRNQQSFNNDLFNLIFDSTQSGEEVLVSVGSFQLSRGELTCFQPGKALPDTVIDACLKCIKFKNTKRLKKRKVKESIYCLGTKYCKYLFQAGCPLPSRLKKNLLSYDYLIFPVFVGYWTILIVNIKGKSAKYYDPIGIEKNDNLICAQLFALLKREIKLNENKDIENTRWQRLEYERINEFEAYEHMDSAVYVLRQVFKAAVCKDLQVRPEIMPEFRNKMLMLLFKYGNKITY</sequence>
<evidence type="ECO:0000313" key="8">
    <source>
        <dbReference type="Proteomes" id="UP000187209"/>
    </source>
</evidence>
<evidence type="ECO:0000259" key="6">
    <source>
        <dbReference type="Pfam" id="PF02902"/>
    </source>
</evidence>
<comment type="caution">
    <text evidence="7">The sequence shown here is derived from an EMBL/GenBank/DDBJ whole genome shotgun (WGS) entry which is preliminary data.</text>
</comment>
<dbReference type="InterPro" id="IPR003653">
    <property type="entry name" value="Peptidase_C48_C"/>
</dbReference>
<dbReference type="AlphaFoldDB" id="A0A1R2D0V2"/>
<keyword evidence="5" id="KW-0472">Membrane</keyword>
<dbReference type="GO" id="GO:0008234">
    <property type="term" value="F:cysteine-type peptidase activity"/>
    <property type="evidence" value="ECO:0007669"/>
    <property type="project" value="InterPro"/>
</dbReference>
<dbReference type="SUPFAM" id="SSF54001">
    <property type="entry name" value="Cysteine proteinases"/>
    <property type="match status" value="1"/>
</dbReference>
<evidence type="ECO:0000256" key="5">
    <source>
        <dbReference type="SAM" id="Phobius"/>
    </source>
</evidence>
<feature type="region of interest" description="Disordered" evidence="4">
    <location>
        <begin position="24"/>
        <end position="50"/>
    </location>
</feature>
<dbReference type="Pfam" id="PF02902">
    <property type="entry name" value="Peptidase_C48"/>
    <property type="match status" value="1"/>
</dbReference>
<evidence type="ECO:0000313" key="7">
    <source>
        <dbReference type="EMBL" id="OMJ94853.1"/>
    </source>
</evidence>
<keyword evidence="5" id="KW-0812">Transmembrane</keyword>
<evidence type="ECO:0000256" key="2">
    <source>
        <dbReference type="ARBA" id="ARBA00022670"/>
    </source>
</evidence>
<feature type="transmembrane region" description="Helical" evidence="5">
    <location>
        <begin position="245"/>
        <end position="265"/>
    </location>
</feature>
<keyword evidence="5" id="KW-1133">Transmembrane helix</keyword>
<dbReference type="GO" id="GO:0006508">
    <property type="term" value="P:proteolysis"/>
    <property type="evidence" value="ECO:0007669"/>
    <property type="project" value="UniProtKB-KW"/>
</dbReference>
<reference evidence="7 8" key="1">
    <citation type="submission" date="2016-11" db="EMBL/GenBank/DDBJ databases">
        <title>The macronuclear genome of Stentor coeruleus: a giant cell with tiny introns.</title>
        <authorList>
            <person name="Slabodnick M."/>
            <person name="Ruby J.G."/>
            <person name="Reiff S.B."/>
            <person name="Swart E.C."/>
            <person name="Gosai S."/>
            <person name="Prabakaran S."/>
            <person name="Witkowska E."/>
            <person name="Larue G.E."/>
            <person name="Fisher S."/>
            <person name="Freeman R.M."/>
            <person name="Gunawardena J."/>
            <person name="Chu W."/>
            <person name="Stover N.A."/>
            <person name="Gregory B.D."/>
            <person name="Nowacki M."/>
            <person name="Derisi J."/>
            <person name="Roy S.W."/>
            <person name="Marshall W.F."/>
            <person name="Sood P."/>
        </authorList>
    </citation>
    <scope>NUCLEOTIDE SEQUENCE [LARGE SCALE GENOMIC DNA]</scope>
    <source>
        <strain evidence="7">WM001</strain>
    </source>
</reference>
<name>A0A1R2D0V2_9CILI</name>
<accession>A0A1R2D0V2</accession>
<dbReference type="EMBL" id="MPUH01000020">
    <property type="protein sequence ID" value="OMJ94853.1"/>
    <property type="molecule type" value="Genomic_DNA"/>
</dbReference>
<gene>
    <name evidence="7" type="ORF">SteCoe_1878</name>
</gene>
<feature type="domain" description="Ubiquitin-like protease family profile" evidence="6">
    <location>
        <begin position="191"/>
        <end position="365"/>
    </location>
</feature>
<dbReference type="InterPro" id="IPR038765">
    <property type="entry name" value="Papain-like_cys_pep_sf"/>
</dbReference>
<keyword evidence="8" id="KW-1185">Reference proteome</keyword>
<evidence type="ECO:0000256" key="1">
    <source>
        <dbReference type="ARBA" id="ARBA00005234"/>
    </source>
</evidence>
<evidence type="ECO:0000256" key="4">
    <source>
        <dbReference type="SAM" id="MobiDB-lite"/>
    </source>
</evidence>
<dbReference type="Gene3D" id="3.40.395.10">
    <property type="entry name" value="Adenoviral Proteinase, Chain A"/>
    <property type="match status" value="1"/>
</dbReference>
<dbReference type="OrthoDB" id="1939479at2759"/>
<dbReference type="Proteomes" id="UP000187209">
    <property type="component" value="Unassembled WGS sequence"/>
</dbReference>
<proteinExistence type="inferred from homology"/>
<organism evidence="7 8">
    <name type="scientific">Stentor coeruleus</name>
    <dbReference type="NCBI Taxonomy" id="5963"/>
    <lineage>
        <taxon>Eukaryota</taxon>
        <taxon>Sar</taxon>
        <taxon>Alveolata</taxon>
        <taxon>Ciliophora</taxon>
        <taxon>Postciliodesmatophora</taxon>
        <taxon>Heterotrichea</taxon>
        <taxon>Heterotrichida</taxon>
        <taxon>Stentoridae</taxon>
        <taxon>Stentor</taxon>
    </lineage>
</organism>